<protein>
    <recommendedName>
        <fullName evidence="4">Terpene cyclase/mutase family member</fullName>
        <ecNumber evidence="4">5.4.99.-</ecNumber>
    </recommendedName>
</protein>
<dbReference type="GO" id="GO:0016871">
    <property type="term" value="F:cycloartenol synthase activity"/>
    <property type="evidence" value="ECO:0007669"/>
    <property type="project" value="UniProtKB-ARBA"/>
</dbReference>
<keyword evidence="3 4" id="KW-0413">Isomerase</keyword>
<name>Q9FQM1_ABIMA</name>
<proteinExistence type="evidence at transcript level"/>
<sequence>MWKLKIAEGGSPWLQTLNNHVGRQVWEFDPKAGTSEDHLAVEKARVDFYNKRFIQHHSADLLMRLQCGGENPLSPLPAQVKLESANDITEEVIQTTLVRAIRFYATIQAHDGHWPGDYGGPMFLMPGLVIALYVTGALNAVLSEMHKKEICRYLYNHQNEDGGWGLHIEGHSTMFGTVLNYVTLRLLGQAPDGGQGAMEKGCAWILDHGGATAIPSWGKMWLSVLGVFDWTGNNPLPPEMWLLPYFLPTHPGRMWCHCRMVYLPMSYIYGRRFVGPLTGIVMSLREELYTVPYEKIDWNQARSMCAKEDLYYPHPFLQDILWGTLHKVVEPALMHWPGSMLRERALQSVMKHIHYEDENTRYICIGPVNKVLNMLCCWVEDSNSEAFKRHLARVVDYLWVAEDGMKMQGYNGSQLWDTAFATQALISTNLLDDCGPLLKKAHIYIERSQVQEDCPGDLNFWYRHISNGAWPFSTRDHGWPISDCSSEGLKAALALSQLPQDIVGKPIPSQRIFDCVNLMLSMQNSDGGFATYELTRSYPWLEKINPAETFGDIVIDYSYVECTSAITQALVSFKKLYPEHRHKEIETCILKATRYIENIQRPDGSWYGSWGVCFTYGTWFGVLGLAAAGKTYQNCSNIRKACEFLLSKQLPSGGWGESYLSCQEKVYTHLEGGRSHIVSTAWAMLALIYAGQALRDPKPLHRAAIVLVNYQMENGDFPQQEIMGVFNRNCMISYSAYRNIFPIWALGEYCRHVLQS</sequence>
<accession>Q9FQM1</accession>
<evidence type="ECO:0000259" key="6">
    <source>
        <dbReference type="Pfam" id="PF13249"/>
    </source>
</evidence>
<dbReference type="Gene3D" id="1.50.10.20">
    <property type="match status" value="2"/>
</dbReference>
<dbReference type="InterPro" id="IPR018333">
    <property type="entry name" value="Squalene_cyclase"/>
</dbReference>
<dbReference type="EMBL" id="AF216755">
    <property type="protein sequence ID" value="AAG44096.1"/>
    <property type="molecule type" value="mRNA"/>
</dbReference>
<dbReference type="Pfam" id="PF13249">
    <property type="entry name" value="SQHop_cyclase_N"/>
    <property type="match status" value="1"/>
</dbReference>
<dbReference type="PANTHER" id="PTHR11764:SF20">
    <property type="entry name" value="LANOSTEROL SYNTHASE"/>
    <property type="match status" value="1"/>
</dbReference>
<dbReference type="FunFam" id="1.50.10.20:FF:000022">
    <property type="entry name" value="Terpene cyclase/mutase family member"/>
    <property type="match status" value="1"/>
</dbReference>
<dbReference type="FunFam" id="1.50.10.20:FF:000002">
    <property type="entry name" value="Terpene cyclase/mutase family member"/>
    <property type="match status" value="1"/>
</dbReference>
<organism evidence="7">
    <name type="scientific">Abies magnifica</name>
    <name type="common">California red fir</name>
    <name type="synonym">Abies amabilis var. magnifica</name>
    <dbReference type="NCBI Taxonomy" id="3320"/>
    <lineage>
        <taxon>Eukaryota</taxon>
        <taxon>Viridiplantae</taxon>
        <taxon>Streptophyta</taxon>
        <taxon>Embryophyta</taxon>
        <taxon>Tracheophyta</taxon>
        <taxon>Spermatophyta</taxon>
        <taxon>Pinopsida</taxon>
        <taxon>Pinidae</taxon>
        <taxon>Conifers I</taxon>
        <taxon>Pinales</taxon>
        <taxon>Pinaceae</taxon>
        <taxon>Abies</taxon>
    </lineage>
</organism>
<gene>
    <name evidence="7" type="primary">CAS1</name>
</gene>
<dbReference type="CDD" id="cd02892">
    <property type="entry name" value="SQCY_1"/>
    <property type="match status" value="1"/>
</dbReference>
<comment type="similarity">
    <text evidence="1 4">Belongs to the terpene cyclase/mutase family.</text>
</comment>
<dbReference type="InterPro" id="IPR032696">
    <property type="entry name" value="SQ_cyclase_C"/>
</dbReference>
<dbReference type="InterPro" id="IPR002365">
    <property type="entry name" value="Terpene_synthase_CS"/>
</dbReference>
<feature type="domain" description="Squalene cyclase N-terminal" evidence="6">
    <location>
        <begin position="99"/>
        <end position="400"/>
    </location>
</feature>
<dbReference type="Pfam" id="PF13243">
    <property type="entry name" value="SQHop_cyclase_C"/>
    <property type="match status" value="1"/>
</dbReference>
<dbReference type="SFLD" id="SFLDG01016">
    <property type="entry name" value="Prenyltransferase_Like_2"/>
    <property type="match status" value="1"/>
</dbReference>
<dbReference type="InterPro" id="IPR008930">
    <property type="entry name" value="Terpenoid_cyclase/PrenylTrfase"/>
</dbReference>
<dbReference type="PROSITE" id="PS01074">
    <property type="entry name" value="TERPENE_SYNTHASES"/>
    <property type="match status" value="1"/>
</dbReference>
<dbReference type="InterPro" id="IPR032697">
    <property type="entry name" value="SQ_cyclase_N"/>
</dbReference>
<evidence type="ECO:0000259" key="5">
    <source>
        <dbReference type="Pfam" id="PF13243"/>
    </source>
</evidence>
<evidence type="ECO:0000313" key="7">
    <source>
        <dbReference type="EMBL" id="AAG44096.1"/>
    </source>
</evidence>
<evidence type="ECO:0000256" key="2">
    <source>
        <dbReference type="ARBA" id="ARBA00022737"/>
    </source>
</evidence>
<feature type="domain" description="Squalene cyclase C-terminal" evidence="5">
    <location>
        <begin position="413"/>
        <end position="750"/>
    </location>
</feature>
<evidence type="ECO:0000256" key="3">
    <source>
        <dbReference type="ARBA" id="ARBA00023235"/>
    </source>
</evidence>
<dbReference type="EC" id="5.4.99.-" evidence="4"/>
<keyword evidence="2" id="KW-0677">Repeat</keyword>
<dbReference type="NCBIfam" id="TIGR01787">
    <property type="entry name" value="squalene_cyclas"/>
    <property type="match status" value="1"/>
</dbReference>
<evidence type="ECO:0000256" key="4">
    <source>
        <dbReference type="RuleBase" id="RU362003"/>
    </source>
</evidence>
<dbReference type="AlphaFoldDB" id="Q9FQM1"/>
<dbReference type="GO" id="GO:0016104">
    <property type="term" value="P:triterpenoid biosynthetic process"/>
    <property type="evidence" value="ECO:0007669"/>
    <property type="project" value="InterPro"/>
</dbReference>
<evidence type="ECO:0000256" key="1">
    <source>
        <dbReference type="ARBA" id="ARBA00009755"/>
    </source>
</evidence>
<dbReference type="PANTHER" id="PTHR11764">
    <property type="entry name" value="TERPENE CYCLASE/MUTASE FAMILY MEMBER"/>
    <property type="match status" value="1"/>
</dbReference>
<reference evidence="7" key="1">
    <citation type="submission" date="1999-12" db="EMBL/GenBank/DDBJ databases">
        <title>Cloning and Characterization of an Abies magnifica Cycloartenol Synthase cDNA.</title>
        <authorList>
            <person name="Herrera J.B."/>
            <person name="Godzina S.M."/>
            <person name="Matsuda S.P."/>
        </authorList>
    </citation>
    <scope>NUCLEOTIDE SEQUENCE</scope>
</reference>
<dbReference type="SUPFAM" id="SSF48239">
    <property type="entry name" value="Terpenoid cyclases/Protein prenyltransferases"/>
    <property type="match status" value="2"/>
</dbReference>
<dbReference type="GO" id="GO:0005811">
    <property type="term" value="C:lipid droplet"/>
    <property type="evidence" value="ECO:0007669"/>
    <property type="project" value="InterPro"/>
</dbReference>